<accession>A0ABT1CTN4</accession>
<keyword evidence="4 10" id="KW-0808">Transferase</keyword>
<sequence length="291" mass="31037">MTGIDAPAKINLALHVTGRRADGFHLIESLVVFTELGDRVSVETSGDDVFRLEGQESQVLAGEDAGNNLVVRARDMLRADAMRSARDLSPVQICLDKRLPVASGIGGGSADAAAALKLLCQHWDYHPGAETLSRIALDLGADVPMCLDGRPLIARGIGEALTPVELGFPLDMVIVNPRVGVSTPKVFHALECRENPPLPKPQGLGDREHFIAWLRQARNDLQPAAQRMVPEISQCLSALETAGARMARMSGSGASCFGLFADAAEALAAAQKLKQDQPDWFIAATKTLTAT</sequence>
<keyword evidence="7 10" id="KW-0067">ATP-binding</keyword>
<dbReference type="InterPro" id="IPR004424">
    <property type="entry name" value="IspE"/>
</dbReference>
<feature type="binding site" evidence="10">
    <location>
        <begin position="100"/>
        <end position="110"/>
    </location>
    <ligand>
        <name>ATP</name>
        <dbReference type="ChEBI" id="CHEBI:30616"/>
    </ligand>
</feature>
<evidence type="ECO:0000256" key="1">
    <source>
        <dbReference type="ARBA" id="ARBA00009684"/>
    </source>
</evidence>
<comment type="catalytic activity">
    <reaction evidence="10">
        <text>4-CDP-2-C-methyl-D-erythritol + ATP = 4-CDP-2-C-methyl-D-erythritol 2-phosphate + ADP + H(+)</text>
        <dbReference type="Rhea" id="RHEA:18437"/>
        <dbReference type="ChEBI" id="CHEBI:15378"/>
        <dbReference type="ChEBI" id="CHEBI:30616"/>
        <dbReference type="ChEBI" id="CHEBI:57823"/>
        <dbReference type="ChEBI" id="CHEBI:57919"/>
        <dbReference type="ChEBI" id="CHEBI:456216"/>
        <dbReference type="EC" id="2.7.1.148"/>
    </reaction>
</comment>
<protein>
    <recommendedName>
        <fullName evidence="3 10">4-diphosphocytidyl-2-C-methyl-D-erythritol kinase</fullName>
        <shortName evidence="10">CMK</shortName>
        <ecNumber evidence="2 10">2.7.1.148</ecNumber>
    </recommendedName>
    <alternativeName>
        <fullName evidence="9 10">4-(cytidine-5'-diphospho)-2-C-methyl-D-erythritol kinase</fullName>
    </alternativeName>
</protein>
<dbReference type="Gene3D" id="3.30.70.890">
    <property type="entry name" value="GHMP kinase, C-terminal domain"/>
    <property type="match status" value="1"/>
</dbReference>
<dbReference type="InterPro" id="IPR036554">
    <property type="entry name" value="GHMP_kinase_C_sf"/>
</dbReference>
<proteinExistence type="inferred from homology"/>
<evidence type="ECO:0000313" key="13">
    <source>
        <dbReference type="EMBL" id="MCO6409562.1"/>
    </source>
</evidence>
<evidence type="ECO:0000256" key="5">
    <source>
        <dbReference type="ARBA" id="ARBA00022741"/>
    </source>
</evidence>
<evidence type="ECO:0000259" key="12">
    <source>
        <dbReference type="Pfam" id="PF08544"/>
    </source>
</evidence>
<evidence type="ECO:0000256" key="4">
    <source>
        <dbReference type="ARBA" id="ARBA00022679"/>
    </source>
</evidence>
<dbReference type="EC" id="2.7.1.148" evidence="2 10"/>
<comment type="similarity">
    <text evidence="1 10">Belongs to the GHMP kinase family. IspE subfamily.</text>
</comment>
<dbReference type="Proteomes" id="UP001320715">
    <property type="component" value="Unassembled WGS sequence"/>
</dbReference>
<evidence type="ECO:0000256" key="3">
    <source>
        <dbReference type="ARBA" id="ARBA00017473"/>
    </source>
</evidence>
<organism evidence="13 14">
    <name type="scientific">Hoeflea alexandrii</name>
    <dbReference type="NCBI Taxonomy" id="288436"/>
    <lineage>
        <taxon>Bacteria</taxon>
        <taxon>Pseudomonadati</taxon>
        <taxon>Pseudomonadota</taxon>
        <taxon>Alphaproteobacteria</taxon>
        <taxon>Hyphomicrobiales</taxon>
        <taxon>Rhizobiaceae</taxon>
        <taxon>Hoeflea</taxon>
    </lineage>
</organism>
<dbReference type="HAMAP" id="MF_00061">
    <property type="entry name" value="IspE"/>
    <property type="match status" value="1"/>
</dbReference>
<name>A0ABT1CTN4_9HYPH</name>
<reference evidence="13 14" key="1">
    <citation type="submission" date="2020-01" db="EMBL/GenBank/DDBJ databases">
        <title>Genomes of bacteria type strains.</title>
        <authorList>
            <person name="Chen J."/>
            <person name="Zhu S."/>
            <person name="Yang J."/>
        </authorList>
    </citation>
    <scope>NUCLEOTIDE SEQUENCE [LARGE SCALE GENOMIC DNA]</scope>
    <source>
        <strain evidence="13 14">DSM 16655</strain>
    </source>
</reference>
<dbReference type="RefSeq" id="WP_252916412.1">
    <property type="nucleotide sequence ID" value="NZ_JAAAML010000003.1"/>
</dbReference>
<evidence type="ECO:0000256" key="8">
    <source>
        <dbReference type="ARBA" id="ARBA00023229"/>
    </source>
</evidence>
<dbReference type="Gene3D" id="3.30.230.10">
    <property type="match status" value="1"/>
</dbReference>
<dbReference type="InterPro" id="IPR014721">
    <property type="entry name" value="Ribsml_uS5_D2-typ_fold_subgr"/>
</dbReference>
<evidence type="ECO:0000256" key="7">
    <source>
        <dbReference type="ARBA" id="ARBA00022840"/>
    </source>
</evidence>
<dbReference type="NCBIfam" id="NF011202">
    <property type="entry name" value="PRK14608.1"/>
    <property type="match status" value="1"/>
</dbReference>
<dbReference type="PANTHER" id="PTHR43527:SF2">
    <property type="entry name" value="4-DIPHOSPHOCYTIDYL-2-C-METHYL-D-ERYTHRITOL KINASE, CHLOROPLASTIC"/>
    <property type="match status" value="1"/>
</dbReference>
<dbReference type="PIRSF" id="PIRSF010376">
    <property type="entry name" value="IspE"/>
    <property type="match status" value="1"/>
</dbReference>
<dbReference type="InterPro" id="IPR013750">
    <property type="entry name" value="GHMP_kinase_C_dom"/>
</dbReference>
<evidence type="ECO:0000256" key="9">
    <source>
        <dbReference type="ARBA" id="ARBA00032554"/>
    </source>
</evidence>
<evidence type="ECO:0000256" key="2">
    <source>
        <dbReference type="ARBA" id="ARBA00012052"/>
    </source>
</evidence>
<keyword evidence="14" id="KW-1185">Reference proteome</keyword>
<feature type="active site" evidence="10">
    <location>
        <position position="9"/>
    </location>
</feature>
<keyword evidence="5 10" id="KW-0547">Nucleotide-binding</keyword>
<keyword evidence="8 10" id="KW-0414">Isoprene biosynthesis</keyword>
<comment type="function">
    <text evidence="10">Catalyzes the phosphorylation of the position 2 hydroxy group of 4-diphosphocytidyl-2C-methyl-D-erythritol.</text>
</comment>
<evidence type="ECO:0000313" key="14">
    <source>
        <dbReference type="Proteomes" id="UP001320715"/>
    </source>
</evidence>
<dbReference type="GO" id="GO:0050515">
    <property type="term" value="F:4-(cytidine 5'-diphospho)-2-C-methyl-D-erythritol kinase activity"/>
    <property type="evidence" value="ECO:0007669"/>
    <property type="project" value="UniProtKB-EC"/>
</dbReference>
<dbReference type="InterPro" id="IPR006204">
    <property type="entry name" value="GHMP_kinase_N_dom"/>
</dbReference>
<dbReference type="InterPro" id="IPR020568">
    <property type="entry name" value="Ribosomal_Su5_D2-typ_SF"/>
</dbReference>
<dbReference type="Pfam" id="PF08544">
    <property type="entry name" value="GHMP_kinases_C"/>
    <property type="match status" value="1"/>
</dbReference>
<comment type="pathway">
    <text evidence="10">Isoprenoid biosynthesis; isopentenyl diphosphate biosynthesis via DXP pathway; isopentenyl diphosphate from 1-deoxy-D-xylulose 5-phosphate: step 3/6.</text>
</comment>
<dbReference type="PANTHER" id="PTHR43527">
    <property type="entry name" value="4-DIPHOSPHOCYTIDYL-2-C-METHYL-D-ERYTHRITOL KINASE, CHLOROPLASTIC"/>
    <property type="match status" value="1"/>
</dbReference>
<feature type="domain" description="GHMP kinase C-terminal" evidence="12">
    <location>
        <begin position="214"/>
        <end position="275"/>
    </location>
</feature>
<gene>
    <name evidence="10" type="primary">ispE</name>
    <name evidence="13" type="ORF">GTW23_15375</name>
</gene>
<dbReference type="Pfam" id="PF00288">
    <property type="entry name" value="GHMP_kinases_N"/>
    <property type="match status" value="1"/>
</dbReference>
<comment type="caution">
    <text evidence="13">The sequence shown here is derived from an EMBL/GenBank/DDBJ whole genome shotgun (WGS) entry which is preliminary data.</text>
</comment>
<dbReference type="EMBL" id="JAAAML010000003">
    <property type="protein sequence ID" value="MCO6409562.1"/>
    <property type="molecule type" value="Genomic_DNA"/>
</dbReference>
<evidence type="ECO:0000256" key="10">
    <source>
        <dbReference type="HAMAP-Rule" id="MF_00061"/>
    </source>
</evidence>
<feature type="domain" description="GHMP kinase N-terminal" evidence="11">
    <location>
        <begin position="68"/>
        <end position="149"/>
    </location>
</feature>
<evidence type="ECO:0000256" key="6">
    <source>
        <dbReference type="ARBA" id="ARBA00022777"/>
    </source>
</evidence>
<feature type="active site" evidence="10">
    <location>
        <position position="142"/>
    </location>
</feature>
<dbReference type="NCBIfam" id="TIGR00154">
    <property type="entry name" value="ispE"/>
    <property type="match status" value="1"/>
</dbReference>
<dbReference type="SUPFAM" id="SSF54211">
    <property type="entry name" value="Ribosomal protein S5 domain 2-like"/>
    <property type="match status" value="1"/>
</dbReference>
<keyword evidence="6 10" id="KW-0418">Kinase</keyword>
<evidence type="ECO:0000259" key="11">
    <source>
        <dbReference type="Pfam" id="PF00288"/>
    </source>
</evidence>
<dbReference type="SUPFAM" id="SSF55060">
    <property type="entry name" value="GHMP Kinase, C-terminal domain"/>
    <property type="match status" value="1"/>
</dbReference>